<dbReference type="KEGG" id="slk:SLUN_14160"/>
<evidence type="ECO:0000256" key="1">
    <source>
        <dbReference type="ARBA" id="ARBA00009320"/>
    </source>
</evidence>
<keyword evidence="2" id="KW-0032">Aminotransferase</keyword>
<protein>
    <submittedName>
        <fullName evidence="2">Aminotransferase</fullName>
    </submittedName>
</protein>
<dbReference type="PANTHER" id="PTHR42743">
    <property type="entry name" value="AMINO-ACID AMINOTRANSFERASE"/>
    <property type="match status" value="1"/>
</dbReference>
<dbReference type="InterPro" id="IPR043131">
    <property type="entry name" value="BCAT-like_N"/>
</dbReference>
<sequence length="257" mass="28354">MAELNGRPVSLDELQTLALTNYGHFTSLRVDEGRVRGLSLHLDRLARDCRALFGTDLDTERVRELIRRMAPAHGSITIRVTVFDPTTDLGHPDHATDPRILVTHRSAATLPLPPLRVQSSLYVRDAPNVKSVGLFGLLHHRRAAQLNGFDDALFVDGGERISEGGTWNIGFFDGDQVIWPDADCLVGVTMRLLQEAHEHRGAPVSLRDLASMEAAFATNAAIGVRAITRIDDREMPGDHPIIDILRKEYMDVAGDSV</sequence>
<proteinExistence type="inferred from homology"/>
<organism evidence="2 3">
    <name type="scientific">Streptomyces lunaelactis</name>
    <dbReference type="NCBI Taxonomy" id="1535768"/>
    <lineage>
        <taxon>Bacteria</taxon>
        <taxon>Bacillati</taxon>
        <taxon>Actinomycetota</taxon>
        <taxon>Actinomycetes</taxon>
        <taxon>Kitasatosporales</taxon>
        <taxon>Streptomycetaceae</taxon>
        <taxon>Streptomyces</taxon>
    </lineage>
</organism>
<dbReference type="Gene3D" id="3.20.10.10">
    <property type="entry name" value="D-amino Acid Aminotransferase, subunit A, domain 2"/>
    <property type="match status" value="1"/>
</dbReference>
<evidence type="ECO:0000313" key="3">
    <source>
        <dbReference type="Proteomes" id="UP000244201"/>
    </source>
</evidence>
<comment type="similarity">
    <text evidence="1">Belongs to the class-IV pyridoxal-phosphate-dependent aminotransferase family.</text>
</comment>
<dbReference type="AlphaFoldDB" id="A0A2R4T1Z4"/>
<dbReference type="NCBIfam" id="NF006734">
    <property type="entry name" value="PRK09266.1"/>
    <property type="match status" value="1"/>
</dbReference>
<dbReference type="InterPro" id="IPR043132">
    <property type="entry name" value="BCAT-like_C"/>
</dbReference>
<dbReference type="EMBL" id="CP026304">
    <property type="protein sequence ID" value="AVZ73158.1"/>
    <property type="molecule type" value="Genomic_DNA"/>
</dbReference>
<dbReference type="InterPro" id="IPR001544">
    <property type="entry name" value="Aminotrans_IV"/>
</dbReference>
<dbReference type="GeneID" id="55656411"/>
<dbReference type="GO" id="GO:0008153">
    <property type="term" value="P:4-aminobenzoate biosynthetic process"/>
    <property type="evidence" value="ECO:0007669"/>
    <property type="project" value="TreeGrafter"/>
</dbReference>
<evidence type="ECO:0000313" key="2">
    <source>
        <dbReference type="EMBL" id="AVZ73158.1"/>
    </source>
</evidence>
<reference evidence="2 3" key="1">
    <citation type="submission" date="2018-01" db="EMBL/GenBank/DDBJ databases">
        <title>Complete genome sequence of Streptomyces lunaelactis MM109T, a Ferroverdin A producer isolated from cave moonmilk deposits.</title>
        <authorList>
            <person name="Naome A."/>
            <person name="Martinet L."/>
            <person name="Maciejewska M."/>
            <person name="Anderssen S."/>
            <person name="Adam D."/>
            <person name="Tenconi E."/>
            <person name="Deflandre B."/>
            <person name="Arguelles-Arias A."/>
            <person name="Calusinska M."/>
            <person name="Copieters W."/>
            <person name="Karim L."/>
            <person name="Hanikenne M."/>
            <person name="Baurain D."/>
            <person name="van Wezel G."/>
            <person name="Smargiasso N."/>
            <person name="de Pauw E."/>
            <person name="Delfosse P."/>
            <person name="Rigali S."/>
        </authorList>
    </citation>
    <scope>NUCLEOTIDE SEQUENCE [LARGE SCALE GENOMIC DNA]</scope>
    <source>
        <strain evidence="2 3">MM109</strain>
    </source>
</reference>
<dbReference type="Proteomes" id="UP000244201">
    <property type="component" value="Chromosome"/>
</dbReference>
<gene>
    <name evidence="2" type="ORF">SLUN_14160</name>
</gene>
<dbReference type="Gene3D" id="3.30.470.10">
    <property type="match status" value="1"/>
</dbReference>
<dbReference type="RefSeq" id="WP_108148835.1">
    <property type="nucleotide sequence ID" value="NZ_CP026304.1"/>
</dbReference>
<keyword evidence="3" id="KW-1185">Reference proteome</keyword>
<accession>A0A2R4T1Z4</accession>
<dbReference type="PANTHER" id="PTHR42743:SF2">
    <property type="entry name" value="AMINODEOXYCHORISMATE LYASE"/>
    <property type="match status" value="1"/>
</dbReference>
<dbReference type="Pfam" id="PF01063">
    <property type="entry name" value="Aminotran_4"/>
    <property type="match status" value="1"/>
</dbReference>
<keyword evidence="2" id="KW-0808">Transferase</keyword>
<dbReference type="InterPro" id="IPR036038">
    <property type="entry name" value="Aminotransferase-like"/>
</dbReference>
<dbReference type="GO" id="GO:0008696">
    <property type="term" value="F:4-amino-4-deoxychorismate lyase activity"/>
    <property type="evidence" value="ECO:0007669"/>
    <property type="project" value="TreeGrafter"/>
</dbReference>
<name>A0A2R4T1Z4_9ACTN</name>
<dbReference type="InterPro" id="IPR050571">
    <property type="entry name" value="Class-IV_PLP-Dep_Aminotrnsfr"/>
</dbReference>
<dbReference type="GO" id="GO:0008483">
    <property type="term" value="F:transaminase activity"/>
    <property type="evidence" value="ECO:0007669"/>
    <property type="project" value="UniProtKB-KW"/>
</dbReference>
<dbReference type="SUPFAM" id="SSF56752">
    <property type="entry name" value="D-aminoacid aminotransferase-like PLP-dependent enzymes"/>
    <property type="match status" value="1"/>
</dbReference>
<dbReference type="GO" id="GO:0005829">
    <property type="term" value="C:cytosol"/>
    <property type="evidence" value="ECO:0007669"/>
    <property type="project" value="TreeGrafter"/>
</dbReference>
<dbReference type="OrthoDB" id="8912228at2"/>